<dbReference type="GO" id="GO:0005829">
    <property type="term" value="C:cytosol"/>
    <property type="evidence" value="ECO:0007669"/>
    <property type="project" value="TreeGrafter"/>
</dbReference>
<keyword evidence="3 7" id="KW-0479">Metal-binding</keyword>
<evidence type="ECO:0000313" key="10">
    <source>
        <dbReference type="Proteomes" id="UP001165378"/>
    </source>
</evidence>
<evidence type="ECO:0000256" key="1">
    <source>
        <dbReference type="ARBA" id="ARBA00001947"/>
    </source>
</evidence>
<evidence type="ECO:0000256" key="6">
    <source>
        <dbReference type="ARBA" id="ARBA00023027"/>
    </source>
</evidence>
<evidence type="ECO:0000256" key="2">
    <source>
        <dbReference type="ARBA" id="ARBA00008072"/>
    </source>
</evidence>
<dbReference type="PANTHER" id="PTHR43880:SF12">
    <property type="entry name" value="ALCOHOL DEHYDROGENASE CLASS-3"/>
    <property type="match status" value="1"/>
</dbReference>
<evidence type="ECO:0000256" key="7">
    <source>
        <dbReference type="RuleBase" id="RU361277"/>
    </source>
</evidence>
<comment type="cofactor">
    <cofactor evidence="1 7">
        <name>Zn(2+)</name>
        <dbReference type="ChEBI" id="CHEBI:29105"/>
    </cofactor>
</comment>
<dbReference type="Gene3D" id="3.40.50.720">
    <property type="entry name" value="NAD(P)-binding Rossmann-like Domain"/>
    <property type="match status" value="1"/>
</dbReference>
<comment type="similarity">
    <text evidence="2 7">Belongs to the zinc-containing alcohol dehydrogenase family.</text>
</comment>
<keyword evidence="4 7" id="KW-0862">Zinc</keyword>
<keyword evidence="10" id="KW-1185">Reference proteome</keyword>
<dbReference type="PANTHER" id="PTHR43880">
    <property type="entry name" value="ALCOHOL DEHYDROGENASE"/>
    <property type="match status" value="1"/>
</dbReference>
<organism evidence="9 10">
    <name type="scientific">Yinghuangia soli</name>
    <dbReference type="NCBI Taxonomy" id="2908204"/>
    <lineage>
        <taxon>Bacteria</taxon>
        <taxon>Bacillati</taxon>
        <taxon>Actinomycetota</taxon>
        <taxon>Actinomycetes</taxon>
        <taxon>Kitasatosporales</taxon>
        <taxon>Streptomycetaceae</taxon>
        <taxon>Yinghuangia</taxon>
    </lineage>
</organism>
<dbReference type="InterPro" id="IPR013149">
    <property type="entry name" value="ADH-like_C"/>
</dbReference>
<dbReference type="EMBL" id="JAKFHA010000042">
    <property type="protein sequence ID" value="MCF2533033.1"/>
    <property type="molecule type" value="Genomic_DNA"/>
</dbReference>
<gene>
    <name evidence="9" type="ORF">LZ495_38275</name>
</gene>
<dbReference type="InterPro" id="IPR013154">
    <property type="entry name" value="ADH-like_N"/>
</dbReference>
<evidence type="ECO:0000256" key="5">
    <source>
        <dbReference type="ARBA" id="ARBA00023002"/>
    </source>
</evidence>
<dbReference type="SUPFAM" id="SSF51735">
    <property type="entry name" value="NAD(P)-binding Rossmann-fold domains"/>
    <property type="match status" value="1"/>
</dbReference>
<keyword evidence="5" id="KW-0560">Oxidoreductase</keyword>
<dbReference type="Gene3D" id="3.90.180.10">
    <property type="entry name" value="Medium-chain alcohol dehydrogenases, catalytic domain"/>
    <property type="match status" value="1"/>
</dbReference>
<dbReference type="PROSITE" id="PS00059">
    <property type="entry name" value="ADH_ZINC"/>
    <property type="match status" value="1"/>
</dbReference>
<dbReference type="FunFam" id="3.40.50.720:FF:000003">
    <property type="entry name" value="S-(hydroxymethyl)glutathione dehydrogenase"/>
    <property type="match status" value="1"/>
</dbReference>
<dbReference type="Pfam" id="PF08240">
    <property type="entry name" value="ADH_N"/>
    <property type="match status" value="1"/>
</dbReference>
<dbReference type="InterPro" id="IPR002328">
    <property type="entry name" value="ADH_Zn_CS"/>
</dbReference>
<evidence type="ECO:0000259" key="8">
    <source>
        <dbReference type="SMART" id="SM00829"/>
    </source>
</evidence>
<proteinExistence type="inferred from homology"/>
<dbReference type="SUPFAM" id="SSF50129">
    <property type="entry name" value="GroES-like"/>
    <property type="match status" value="2"/>
</dbReference>
<dbReference type="InterPro" id="IPR020843">
    <property type="entry name" value="ER"/>
</dbReference>
<name>A0AA41Q7Q5_9ACTN</name>
<dbReference type="Pfam" id="PF00107">
    <property type="entry name" value="ADH_zinc_N"/>
    <property type="match status" value="1"/>
</dbReference>
<dbReference type="AlphaFoldDB" id="A0AA41Q7Q5"/>
<dbReference type="GO" id="GO:0051903">
    <property type="term" value="F:S-(hydroxymethyl)glutathione dehydrogenase [NAD(P)+] activity"/>
    <property type="evidence" value="ECO:0007669"/>
    <property type="project" value="TreeGrafter"/>
</dbReference>
<dbReference type="GO" id="GO:0008270">
    <property type="term" value="F:zinc ion binding"/>
    <property type="evidence" value="ECO:0007669"/>
    <property type="project" value="InterPro"/>
</dbReference>
<evidence type="ECO:0000256" key="3">
    <source>
        <dbReference type="ARBA" id="ARBA00022723"/>
    </source>
</evidence>
<comment type="caution">
    <text evidence="9">The sequence shown here is derived from an EMBL/GenBank/DDBJ whole genome shotgun (WGS) entry which is preliminary data.</text>
</comment>
<dbReference type="InterPro" id="IPR011032">
    <property type="entry name" value="GroES-like_sf"/>
</dbReference>
<dbReference type="InterPro" id="IPR036291">
    <property type="entry name" value="NAD(P)-bd_dom_sf"/>
</dbReference>
<feature type="domain" description="Enoyl reductase (ER)" evidence="8">
    <location>
        <begin position="9"/>
        <end position="358"/>
    </location>
</feature>
<evidence type="ECO:0000313" key="9">
    <source>
        <dbReference type="EMBL" id="MCF2533033.1"/>
    </source>
</evidence>
<dbReference type="Proteomes" id="UP001165378">
    <property type="component" value="Unassembled WGS sequence"/>
</dbReference>
<dbReference type="RefSeq" id="WP_235057804.1">
    <property type="nucleotide sequence ID" value="NZ_JAKFHA010000042.1"/>
</dbReference>
<sequence length="360" mass="36359">MVLAAVLHGVGQQVRVEEIELPAPGPGQVRVRIAASGVCHSDLSLLDGTLDQAFPVVLGHEGSGTVVAVGDGVTHVSAGDPVLLIWAPPCGACWFCANAEPHLCVKAMDAGRVPYAKLADGTDVLPGLGTATFAEETVVPAAGVVRLPDGADLAEAALLGCAVTTGTGAVWNTAQVPAGASVAVVGLGGVGLSAVQGARVAGASVIVAVDPDEDKRKLALSMGATDALEPAPDLAKRVRALTGGRGVDHAFECVGRAATIRASWGLTRRGGMTTVVGVGGKDDKVEFSALELFHFARTLTGCVYGSTDPVRDVPRLVEHVAAGRIDLGALVTARIGLDGIDGAFAAMREGRGARTLVVPA</sequence>
<keyword evidence="6" id="KW-0520">NAD</keyword>
<dbReference type="GO" id="GO:0046294">
    <property type="term" value="P:formaldehyde catabolic process"/>
    <property type="evidence" value="ECO:0007669"/>
    <property type="project" value="TreeGrafter"/>
</dbReference>
<evidence type="ECO:0000256" key="4">
    <source>
        <dbReference type="ARBA" id="ARBA00022833"/>
    </source>
</evidence>
<dbReference type="CDD" id="cd08279">
    <property type="entry name" value="Zn_ADH_class_III"/>
    <property type="match status" value="1"/>
</dbReference>
<reference evidence="9" key="1">
    <citation type="submission" date="2022-01" db="EMBL/GenBank/DDBJ databases">
        <title>Genome-Based Taxonomic Classification of the Phylum Actinobacteria.</title>
        <authorList>
            <person name="Gao Y."/>
        </authorList>
    </citation>
    <scope>NUCLEOTIDE SEQUENCE</scope>
    <source>
        <strain evidence="9">KLBMP 8922</strain>
    </source>
</reference>
<protein>
    <submittedName>
        <fullName evidence="9">Zn-dependent alcohol dehydrogenase</fullName>
    </submittedName>
</protein>
<dbReference type="SMART" id="SM00829">
    <property type="entry name" value="PKS_ER"/>
    <property type="match status" value="1"/>
</dbReference>
<accession>A0AA41Q7Q5</accession>